<feature type="domain" description="Serine aminopeptidase S33" evidence="5">
    <location>
        <begin position="170"/>
        <end position="375"/>
    </location>
</feature>
<name>A0A6P5ZD85_DURZI</name>
<evidence type="ECO:0000256" key="4">
    <source>
        <dbReference type="SAM" id="Coils"/>
    </source>
</evidence>
<dbReference type="PANTHER" id="PTHR22753:SF24">
    <property type="entry name" value="ESTERASE_LIPASE_THIOESTERASE FAMILY PROTEIN"/>
    <property type="match status" value="1"/>
</dbReference>
<accession>A0A6P5ZD85</accession>
<dbReference type="PANTHER" id="PTHR22753">
    <property type="entry name" value="TRANSMEMBRANE PROTEIN 68"/>
    <property type="match status" value="1"/>
</dbReference>
<evidence type="ECO:0000256" key="2">
    <source>
        <dbReference type="ARBA" id="ARBA00022679"/>
    </source>
</evidence>
<dbReference type="InterPro" id="IPR022742">
    <property type="entry name" value="Hydrolase_4"/>
</dbReference>
<dbReference type="GO" id="GO:0016020">
    <property type="term" value="C:membrane"/>
    <property type="evidence" value="ECO:0007669"/>
    <property type="project" value="TreeGrafter"/>
</dbReference>
<dbReference type="CDD" id="cd07987">
    <property type="entry name" value="LPLAT_MGAT-like"/>
    <property type="match status" value="1"/>
</dbReference>
<dbReference type="AlphaFoldDB" id="A0A6P5ZD85"/>
<dbReference type="InterPro" id="IPR007130">
    <property type="entry name" value="DAGAT"/>
</dbReference>
<dbReference type="Gene3D" id="3.40.50.1820">
    <property type="entry name" value="alpha/beta hydrolase"/>
    <property type="match status" value="1"/>
</dbReference>
<evidence type="ECO:0000313" key="7">
    <source>
        <dbReference type="RefSeq" id="XP_022750440.1"/>
    </source>
</evidence>
<sequence length="763" mass="86531">MAATRASLFLAGSSLRLAAGKSGRNRHVNLSRRMAASAERISAAETVTTSLIEKGKLLEEKKKKKKKKGRKEESELISNVYSNLEEIKEESRKTLKDYFQECKDLIIRSNDGPPRWFSPLECCSHSRDSPLLLFLPGIDGTGLGLITHHHKLGKIFEMWCLHIPVKDTTSFTDLVKLVERTVRSEYTRSPLRPIYLVGESLGACIALDVAARNPDVDLVLILVNPATSFGGSRLQSLIPLLELMPDQLFLSLPEMLNLVSGDLLRMGWENVVKGLLPLQPFGELSQDLTAMSSYLSVLADMLPRETLLWKLQMLKSASASANSHLHAVKVQALVLCSGKDQLFPSQKEAQRLRHMLPKCHIRMFEESGHFLFLEDNVDLVTIIKATSFYRRGKYLDYVSDYMPPTPYEFKKIQESNSIYKLTVGRVYLLSALLINMPLVDRLCSHWQFLILADSVSFRNTLFLIISSLNIVVPRWVLAVTSPVMFSTLEDGKVVRGLAGIPLQGPVLYVGYHMLLGFELAPMVIQFLMERKILLRGIAHPMMFIKLREGKMPDLAAFDTFRLMGAVPVSGPNFYKLLSSKSHVLLYPGGVREALHRKGEEYKLFWPEQSEFVRMASKFGAKIVPFGVVGEDDVGELVFDYGDQMRIPPLRSFIKELTEEVVQLRTDANGEVSNQDIHLPGVLPKLPGRFYYYFGKPIETEGRKQELRDREKCHELYLHVKSEVERCMAYLKEEREKDPYRNLLPRLLYQATNGFTAEVPTFEL</sequence>
<dbReference type="InterPro" id="IPR029058">
    <property type="entry name" value="AB_hydrolase_fold"/>
</dbReference>
<comment type="similarity">
    <text evidence="1">Belongs to the diacylglycerol acyltransferase family.</text>
</comment>
<feature type="coiled-coil region" evidence="4">
    <location>
        <begin position="70"/>
        <end position="101"/>
    </location>
</feature>
<proteinExistence type="inferred from homology"/>
<keyword evidence="3" id="KW-0012">Acyltransferase</keyword>
<organism evidence="6 7">
    <name type="scientific">Durio zibethinus</name>
    <name type="common">Durian</name>
    <dbReference type="NCBI Taxonomy" id="66656"/>
    <lineage>
        <taxon>Eukaryota</taxon>
        <taxon>Viridiplantae</taxon>
        <taxon>Streptophyta</taxon>
        <taxon>Embryophyta</taxon>
        <taxon>Tracheophyta</taxon>
        <taxon>Spermatophyta</taxon>
        <taxon>Magnoliopsida</taxon>
        <taxon>eudicotyledons</taxon>
        <taxon>Gunneridae</taxon>
        <taxon>Pentapetalae</taxon>
        <taxon>rosids</taxon>
        <taxon>malvids</taxon>
        <taxon>Malvales</taxon>
        <taxon>Malvaceae</taxon>
        <taxon>Helicteroideae</taxon>
        <taxon>Durio</taxon>
    </lineage>
</organism>
<dbReference type="Proteomes" id="UP000515121">
    <property type="component" value="Unplaced"/>
</dbReference>
<evidence type="ECO:0000256" key="3">
    <source>
        <dbReference type="ARBA" id="ARBA00023315"/>
    </source>
</evidence>
<dbReference type="SUPFAM" id="SSF53474">
    <property type="entry name" value="alpha/beta-Hydrolases"/>
    <property type="match status" value="1"/>
</dbReference>
<dbReference type="Pfam" id="PF03982">
    <property type="entry name" value="DAGAT"/>
    <property type="match status" value="1"/>
</dbReference>
<keyword evidence="2" id="KW-0808">Transferase</keyword>
<dbReference type="GeneID" id="111299495"/>
<gene>
    <name evidence="7" type="primary">LOC111299495</name>
</gene>
<dbReference type="OrthoDB" id="44277at2759"/>
<evidence type="ECO:0000259" key="5">
    <source>
        <dbReference type="Pfam" id="PF12146"/>
    </source>
</evidence>
<dbReference type="Pfam" id="PF12146">
    <property type="entry name" value="Hydrolase_4"/>
    <property type="match status" value="1"/>
</dbReference>
<protein>
    <submittedName>
        <fullName evidence="7">Acyltransferase-like protein At3g26840, chloroplastic isoform X1</fullName>
    </submittedName>
</protein>
<keyword evidence="6" id="KW-1185">Reference proteome</keyword>
<evidence type="ECO:0000256" key="1">
    <source>
        <dbReference type="ARBA" id="ARBA00005420"/>
    </source>
</evidence>
<keyword evidence="4" id="KW-0175">Coiled coil</keyword>
<evidence type="ECO:0000313" key="6">
    <source>
        <dbReference type="Proteomes" id="UP000515121"/>
    </source>
</evidence>
<dbReference type="GO" id="GO:0019432">
    <property type="term" value="P:triglyceride biosynthetic process"/>
    <property type="evidence" value="ECO:0007669"/>
    <property type="project" value="UniProtKB-ARBA"/>
</dbReference>
<dbReference type="RefSeq" id="XP_022750440.1">
    <property type="nucleotide sequence ID" value="XM_022894705.1"/>
</dbReference>
<dbReference type="GO" id="GO:0004144">
    <property type="term" value="F:diacylglycerol O-acyltransferase activity"/>
    <property type="evidence" value="ECO:0007669"/>
    <property type="project" value="UniProtKB-ARBA"/>
</dbReference>
<dbReference type="KEGG" id="dzi:111299495"/>
<reference evidence="7" key="1">
    <citation type="submission" date="2025-08" db="UniProtKB">
        <authorList>
            <consortium name="RefSeq"/>
        </authorList>
    </citation>
    <scope>IDENTIFICATION</scope>
    <source>
        <tissue evidence="7">Fruit stalk</tissue>
    </source>
</reference>